<dbReference type="EMBL" id="BMJB01000001">
    <property type="protein sequence ID" value="GGA53114.1"/>
    <property type="molecule type" value="Genomic_DNA"/>
</dbReference>
<evidence type="ECO:0000313" key="3">
    <source>
        <dbReference type="Proteomes" id="UP000648801"/>
    </source>
</evidence>
<reference evidence="2" key="1">
    <citation type="journal article" date="2014" name="Int. J. Syst. Evol. Microbiol.">
        <title>Complete genome sequence of Corynebacterium casei LMG S-19264T (=DSM 44701T), isolated from a smear-ripened cheese.</title>
        <authorList>
            <consortium name="US DOE Joint Genome Institute (JGI-PGF)"/>
            <person name="Walter F."/>
            <person name="Albersmeier A."/>
            <person name="Kalinowski J."/>
            <person name="Ruckert C."/>
        </authorList>
    </citation>
    <scope>NUCLEOTIDE SEQUENCE</scope>
    <source>
        <strain evidence="2">CGMCC 1.15447</strain>
    </source>
</reference>
<dbReference type="AlphaFoldDB" id="A0A916RDC2"/>
<keyword evidence="1" id="KW-0812">Transmembrane</keyword>
<feature type="transmembrane region" description="Helical" evidence="1">
    <location>
        <begin position="28"/>
        <end position="53"/>
    </location>
</feature>
<gene>
    <name evidence="2" type="ORF">GCM10011507_00210</name>
</gene>
<keyword evidence="1" id="KW-1133">Transmembrane helix</keyword>
<proteinExistence type="predicted"/>
<evidence type="ECO:0000313" key="2">
    <source>
        <dbReference type="EMBL" id="GGA53114.1"/>
    </source>
</evidence>
<accession>A0A916RDC2</accession>
<evidence type="ECO:0000256" key="1">
    <source>
        <dbReference type="SAM" id="Phobius"/>
    </source>
</evidence>
<organism evidence="2 3">
    <name type="scientific">Edaphobacter acidisoli</name>
    <dbReference type="NCBI Taxonomy" id="2040573"/>
    <lineage>
        <taxon>Bacteria</taxon>
        <taxon>Pseudomonadati</taxon>
        <taxon>Acidobacteriota</taxon>
        <taxon>Terriglobia</taxon>
        <taxon>Terriglobales</taxon>
        <taxon>Acidobacteriaceae</taxon>
        <taxon>Edaphobacter</taxon>
    </lineage>
</organism>
<keyword evidence="3" id="KW-1185">Reference proteome</keyword>
<keyword evidence="1" id="KW-0472">Membrane</keyword>
<protein>
    <submittedName>
        <fullName evidence="2">Uncharacterized protein</fullName>
    </submittedName>
</protein>
<dbReference type="RefSeq" id="WP_188757360.1">
    <property type="nucleotide sequence ID" value="NZ_BMJB01000001.1"/>
</dbReference>
<dbReference type="Proteomes" id="UP000648801">
    <property type="component" value="Unassembled WGS sequence"/>
</dbReference>
<name>A0A916RDC2_9BACT</name>
<reference evidence="2" key="2">
    <citation type="submission" date="2020-09" db="EMBL/GenBank/DDBJ databases">
        <authorList>
            <person name="Sun Q."/>
            <person name="Zhou Y."/>
        </authorList>
    </citation>
    <scope>NUCLEOTIDE SEQUENCE</scope>
    <source>
        <strain evidence="2">CGMCC 1.15447</strain>
    </source>
</reference>
<comment type="caution">
    <text evidence="2">The sequence shown here is derived from an EMBL/GenBank/DDBJ whole genome shotgun (WGS) entry which is preliminary data.</text>
</comment>
<sequence length="87" mass="9748">MNTFKSNFDYTKEAERKRLLAEEDRKSFGHVVMAAGVVMFAMFLVLLGILWAAGQRGMPLDHNHRDANALVQWPVVQAGRIGANFSV</sequence>